<reference evidence="3 4" key="1">
    <citation type="submission" date="2017-10" db="EMBL/GenBank/DDBJ databases">
        <title>Comparative genomics in systemic dimorphic fungi from Ajellomycetaceae.</title>
        <authorList>
            <person name="Munoz J.F."/>
            <person name="Mcewen J.G."/>
            <person name="Clay O.K."/>
            <person name="Cuomo C.A."/>
        </authorList>
    </citation>
    <scope>NUCLEOTIDE SEQUENCE [LARGE SCALE GENOMIC DNA]</scope>
    <source>
        <strain evidence="3 4">UAMH5409</strain>
    </source>
</reference>
<organism evidence="3 4">
    <name type="scientific">Helicocarpus griseus UAMH5409</name>
    <dbReference type="NCBI Taxonomy" id="1447875"/>
    <lineage>
        <taxon>Eukaryota</taxon>
        <taxon>Fungi</taxon>
        <taxon>Dikarya</taxon>
        <taxon>Ascomycota</taxon>
        <taxon>Pezizomycotina</taxon>
        <taxon>Eurotiomycetes</taxon>
        <taxon>Eurotiomycetidae</taxon>
        <taxon>Onygenales</taxon>
        <taxon>Ajellomycetaceae</taxon>
        <taxon>Helicocarpus</taxon>
    </lineage>
</organism>
<feature type="transmembrane region" description="Helical" evidence="2">
    <location>
        <begin position="133"/>
        <end position="152"/>
    </location>
</feature>
<feature type="compositionally biased region" description="Low complexity" evidence="1">
    <location>
        <begin position="1"/>
        <end position="13"/>
    </location>
</feature>
<evidence type="ECO:0000313" key="3">
    <source>
        <dbReference type="EMBL" id="PGH04981.1"/>
    </source>
</evidence>
<proteinExistence type="predicted"/>
<dbReference type="EMBL" id="PDNB01000130">
    <property type="protein sequence ID" value="PGH04981.1"/>
    <property type="molecule type" value="Genomic_DNA"/>
</dbReference>
<feature type="transmembrane region" description="Helical" evidence="2">
    <location>
        <begin position="206"/>
        <end position="228"/>
    </location>
</feature>
<sequence>MAPRRSSTTTRPGSRGRGRPSTHQADKSTALMSKSPNWLLCLARYAGIILSSLALSTILFSLSTCVTRGDLAWTSRHFNSWWQVGGLLAWRTVELTAAWLLGYDARDVASFMFLIHLPTQLLLSSFYGIRPTTLITVAAITLLSSSLPFLIFRNPSRVHQQHPLPRFCSYSDARASTTKTIATTAKGDTVVKDQPRPTILTDTPTTLYTSLVATAIYTVSLYTSFATWLPTYLVTHFDGLPDLRAVHAGSKGFVSLFLTLLPAGYMLRDFLFVNSVGAAHIAQQDAEFEAEPDKKLRGLRKSEEEERHGELLATTLYRKYWLTLSVKTRELIARTLALAGMVLVNTIVQVVGTISGAEMEGAVGWGLIWTVATGITGWLYWWVQAID</sequence>
<evidence type="ECO:0000256" key="2">
    <source>
        <dbReference type="SAM" id="Phobius"/>
    </source>
</evidence>
<feature type="transmembrane region" description="Helical" evidence="2">
    <location>
        <begin position="80"/>
        <end position="101"/>
    </location>
</feature>
<keyword evidence="2" id="KW-0472">Membrane</keyword>
<feature type="transmembrane region" description="Helical" evidence="2">
    <location>
        <begin position="248"/>
        <end position="267"/>
    </location>
</feature>
<feature type="transmembrane region" description="Helical" evidence="2">
    <location>
        <begin position="363"/>
        <end position="383"/>
    </location>
</feature>
<feature type="transmembrane region" description="Helical" evidence="2">
    <location>
        <begin position="108"/>
        <end position="127"/>
    </location>
</feature>
<protein>
    <submittedName>
        <fullName evidence="3">Uncharacterized protein</fullName>
    </submittedName>
</protein>
<gene>
    <name evidence="3" type="ORF">AJ79_06938</name>
</gene>
<feature type="transmembrane region" description="Helical" evidence="2">
    <location>
        <begin position="331"/>
        <end position="351"/>
    </location>
</feature>
<keyword evidence="2" id="KW-0812">Transmembrane</keyword>
<dbReference type="OrthoDB" id="5394254at2759"/>
<keyword evidence="4" id="KW-1185">Reference proteome</keyword>
<keyword evidence="2" id="KW-1133">Transmembrane helix</keyword>
<feature type="transmembrane region" description="Helical" evidence="2">
    <location>
        <begin position="37"/>
        <end position="60"/>
    </location>
</feature>
<name>A0A2B7X879_9EURO</name>
<evidence type="ECO:0000256" key="1">
    <source>
        <dbReference type="SAM" id="MobiDB-lite"/>
    </source>
</evidence>
<dbReference type="Proteomes" id="UP000223968">
    <property type="component" value="Unassembled WGS sequence"/>
</dbReference>
<dbReference type="AlphaFoldDB" id="A0A2B7X879"/>
<comment type="caution">
    <text evidence="3">The sequence shown here is derived from an EMBL/GenBank/DDBJ whole genome shotgun (WGS) entry which is preliminary data.</text>
</comment>
<evidence type="ECO:0000313" key="4">
    <source>
        <dbReference type="Proteomes" id="UP000223968"/>
    </source>
</evidence>
<feature type="region of interest" description="Disordered" evidence="1">
    <location>
        <begin position="1"/>
        <end position="29"/>
    </location>
</feature>
<accession>A0A2B7X879</accession>